<evidence type="ECO:0000313" key="2">
    <source>
        <dbReference type="Proteomes" id="UP000011508"/>
    </source>
</evidence>
<dbReference type="AlphaFoldDB" id="M0ILY1"/>
<dbReference type="PATRIC" id="fig|662480.6.peg.661"/>
<name>M0ILY1_9EURY</name>
<sequence>MTQKPSPAELRQQGQSGLEEFTTKELEAFRDEIVNELQQRNHDVDLEEAEAVELVNGQYVAWADLSAHPNLKAVKPWIMRVTGAHEEYTVDGEWLDKQKIDGKYHMDVSELAEGDIIKVSGASHTNKKHRYYRVVAVTAESLFFESEYGLKESEVLEEVG</sequence>
<keyword evidence="2" id="KW-1185">Reference proteome</keyword>
<dbReference type="RefSeq" id="WP_007273758.1">
    <property type="nucleotide sequence ID" value="NZ_AOLM01000004.1"/>
</dbReference>
<organism evidence="1 2">
    <name type="scientific">Haloferax sulfurifontis ATCC BAA-897</name>
    <dbReference type="NCBI Taxonomy" id="662480"/>
    <lineage>
        <taxon>Archaea</taxon>
        <taxon>Methanobacteriati</taxon>
        <taxon>Methanobacteriota</taxon>
        <taxon>Stenosarchaea group</taxon>
        <taxon>Halobacteria</taxon>
        <taxon>Halobacteriales</taxon>
        <taxon>Haloferacaceae</taxon>
        <taxon>Haloferax</taxon>
    </lineage>
</organism>
<comment type="caution">
    <text evidence="1">The sequence shown here is derived from an EMBL/GenBank/DDBJ whole genome shotgun (WGS) entry which is preliminary data.</text>
</comment>
<accession>M0ILY1</accession>
<proteinExistence type="predicted"/>
<dbReference type="EMBL" id="AOLM01000004">
    <property type="protein sequence ID" value="ELZ97821.1"/>
    <property type="molecule type" value="Genomic_DNA"/>
</dbReference>
<gene>
    <name evidence="1" type="ORF">C441_03282</name>
</gene>
<dbReference type="Proteomes" id="UP000011508">
    <property type="component" value="Unassembled WGS sequence"/>
</dbReference>
<dbReference type="OrthoDB" id="350133at2157"/>
<reference evidence="1 2" key="1">
    <citation type="journal article" date="2014" name="PLoS Genet.">
        <title>Phylogenetically driven sequencing of extremely halophilic archaea reveals strategies for static and dynamic osmo-response.</title>
        <authorList>
            <person name="Becker E.A."/>
            <person name="Seitzer P.M."/>
            <person name="Tritt A."/>
            <person name="Larsen D."/>
            <person name="Krusor M."/>
            <person name="Yao A.I."/>
            <person name="Wu D."/>
            <person name="Madern D."/>
            <person name="Eisen J.A."/>
            <person name="Darling A.E."/>
            <person name="Facciotti M.T."/>
        </authorList>
    </citation>
    <scope>NUCLEOTIDE SEQUENCE [LARGE SCALE GENOMIC DNA]</scope>
    <source>
        <strain evidence="1 2">ATCC BAA-897</strain>
    </source>
</reference>
<evidence type="ECO:0000313" key="1">
    <source>
        <dbReference type="EMBL" id="ELZ97821.1"/>
    </source>
</evidence>
<protein>
    <submittedName>
        <fullName evidence="1">Uncharacterized protein</fullName>
    </submittedName>
</protein>